<dbReference type="Proteomes" id="UP000030686">
    <property type="component" value="Unassembled WGS sequence"/>
</dbReference>
<gene>
    <name evidence="9" type="ORF">PROQFM164_S08g000093</name>
</gene>
<sequence length="270" mass="31240">MHEIVTLQLGQRANYLATHFWNLQESYFTYDGEQSDVDHDVHFRPGVGVDGSETYTPRTVIYDLKGGFGTLRRYNALYELSEDSTAGQGLWDGQEIVQKQPPIQPSEYQKSLDLGTQPPRLTSESVRYWSDYNRVFYHPRSIVQLNEYDLNSQNMPFEDWNVGEELFKDLDKEHDLLDRDLRPLLEECDHLRALQLFSGSDDAWGGFAAQYMERLRDEFGKKSIWVWAIEDGTKTQRVTPPVQEGYEQGQVTSFDLATGIALFSNYRRSA</sequence>
<feature type="domain" description="DML1/Misato tubulin" evidence="8">
    <location>
        <begin position="118"/>
        <end position="239"/>
    </location>
</feature>
<evidence type="ECO:0000256" key="6">
    <source>
        <dbReference type="ARBA" id="ARBA00023128"/>
    </source>
</evidence>
<dbReference type="PANTHER" id="PTHR13391:SF0">
    <property type="entry name" value="PROTEIN MISATO HOMOLOG 1"/>
    <property type="match status" value="1"/>
</dbReference>
<evidence type="ECO:0000259" key="7">
    <source>
        <dbReference type="Pfam" id="PF10644"/>
    </source>
</evidence>
<dbReference type="InterPro" id="IPR019605">
    <property type="entry name" value="Misato_II_tubulin-like"/>
</dbReference>
<evidence type="ECO:0000256" key="2">
    <source>
        <dbReference type="ARBA" id="ARBA00004173"/>
    </source>
</evidence>
<reference evidence="9" key="1">
    <citation type="journal article" date="2014" name="Nat. Commun.">
        <title>Multiple recent horizontal transfers of a large genomic region in cheese making fungi.</title>
        <authorList>
            <person name="Cheeseman K."/>
            <person name="Ropars J."/>
            <person name="Renault P."/>
            <person name="Dupont J."/>
            <person name="Gouzy J."/>
            <person name="Branca A."/>
            <person name="Abraham A.L."/>
            <person name="Ceppi M."/>
            <person name="Conseiller E."/>
            <person name="Debuchy R."/>
            <person name="Malagnac F."/>
            <person name="Goarin A."/>
            <person name="Silar P."/>
            <person name="Lacoste S."/>
            <person name="Sallet E."/>
            <person name="Bensimon A."/>
            <person name="Giraud T."/>
            <person name="Brygoo Y."/>
        </authorList>
    </citation>
    <scope>NUCLEOTIDE SEQUENCE [LARGE SCALE GENOMIC DNA]</scope>
    <source>
        <strain evidence="9">FM164</strain>
    </source>
</reference>
<dbReference type="STRING" id="1365484.W6R851"/>
<evidence type="ECO:0000256" key="4">
    <source>
        <dbReference type="ARBA" id="ARBA00014097"/>
    </source>
</evidence>
<protein>
    <recommendedName>
        <fullName evidence="4">Protein DML1</fullName>
    </recommendedName>
    <alternativeName>
        <fullName evidence="5">Protein dml1</fullName>
    </alternativeName>
</protein>
<keyword evidence="10" id="KW-1185">Reference proteome</keyword>
<proteinExistence type="inferred from homology"/>
<dbReference type="GO" id="GO:0005739">
    <property type="term" value="C:mitochondrion"/>
    <property type="evidence" value="ECO:0007669"/>
    <property type="project" value="UniProtKB-SubCell"/>
</dbReference>
<dbReference type="EMBL" id="HG792022">
    <property type="protein sequence ID" value="CDM38042.1"/>
    <property type="molecule type" value="Genomic_DNA"/>
</dbReference>
<dbReference type="Gene3D" id="3.40.50.1440">
    <property type="entry name" value="Tubulin/FtsZ, GTPase domain"/>
    <property type="match status" value="1"/>
</dbReference>
<dbReference type="InterPro" id="IPR029209">
    <property type="entry name" value="DML1/Misato_tubulin"/>
</dbReference>
<evidence type="ECO:0000256" key="5">
    <source>
        <dbReference type="ARBA" id="ARBA00022030"/>
    </source>
</evidence>
<feature type="domain" description="Misato Segment II tubulin-like" evidence="7">
    <location>
        <begin position="2"/>
        <end position="113"/>
    </location>
</feature>
<dbReference type="Pfam" id="PF10644">
    <property type="entry name" value="Misat_Tub_SegII"/>
    <property type="match status" value="1"/>
</dbReference>
<evidence type="ECO:0000313" key="10">
    <source>
        <dbReference type="Proteomes" id="UP000030686"/>
    </source>
</evidence>
<comment type="similarity">
    <text evidence="3">Belongs to the misato family.</text>
</comment>
<dbReference type="Pfam" id="PF14881">
    <property type="entry name" value="Tubulin_3"/>
    <property type="match status" value="1"/>
</dbReference>
<dbReference type="AlphaFoldDB" id="W6R851"/>
<evidence type="ECO:0000256" key="3">
    <source>
        <dbReference type="ARBA" id="ARBA00008507"/>
    </source>
</evidence>
<keyword evidence="6" id="KW-0496">Mitochondrion</keyword>
<dbReference type="InterPro" id="IPR036525">
    <property type="entry name" value="Tubulin/FtsZ_GTPase_sf"/>
</dbReference>
<evidence type="ECO:0000313" key="9">
    <source>
        <dbReference type="EMBL" id="CDM38042.1"/>
    </source>
</evidence>
<organism evidence="9 10">
    <name type="scientific">Penicillium roqueforti (strain FM164)</name>
    <dbReference type="NCBI Taxonomy" id="1365484"/>
    <lineage>
        <taxon>Eukaryota</taxon>
        <taxon>Fungi</taxon>
        <taxon>Dikarya</taxon>
        <taxon>Ascomycota</taxon>
        <taxon>Pezizomycotina</taxon>
        <taxon>Eurotiomycetes</taxon>
        <taxon>Eurotiomycetidae</taxon>
        <taxon>Eurotiales</taxon>
        <taxon>Aspergillaceae</taxon>
        <taxon>Penicillium</taxon>
    </lineage>
</organism>
<dbReference type="PANTHER" id="PTHR13391">
    <property type="entry name" value="MITOCHONDRIAL DISTRIBUTION REGULATOR MISATO"/>
    <property type="match status" value="1"/>
</dbReference>
<evidence type="ECO:0000259" key="8">
    <source>
        <dbReference type="Pfam" id="PF14881"/>
    </source>
</evidence>
<accession>W6R851</accession>
<dbReference type="InterPro" id="IPR049942">
    <property type="entry name" value="DML1/Misato"/>
</dbReference>
<name>W6R851_PENRF</name>
<dbReference type="GO" id="GO:0007005">
    <property type="term" value="P:mitochondrion organization"/>
    <property type="evidence" value="ECO:0007669"/>
    <property type="project" value="InterPro"/>
</dbReference>
<comment type="function">
    <text evidence="1">Involved in the partitioning of the mitochondrial organelle and mitochondrial DNA (mtDNA) inheritance.</text>
</comment>
<dbReference type="OMA" id="ILNEAFH"/>
<evidence type="ECO:0000256" key="1">
    <source>
        <dbReference type="ARBA" id="ARBA00003757"/>
    </source>
</evidence>
<dbReference type="OrthoDB" id="271881at2759"/>
<dbReference type="SUPFAM" id="SSF52490">
    <property type="entry name" value="Tubulin nucleotide-binding domain-like"/>
    <property type="match status" value="1"/>
</dbReference>
<comment type="subcellular location">
    <subcellularLocation>
        <location evidence="2">Mitochondrion</location>
    </subcellularLocation>
</comment>